<evidence type="ECO:0000313" key="2">
    <source>
        <dbReference type="EMBL" id="TXE21677.1"/>
    </source>
</evidence>
<dbReference type="Gene3D" id="3.80.30.20">
    <property type="entry name" value="tm_1862 like domain"/>
    <property type="match status" value="1"/>
</dbReference>
<comment type="caution">
    <text evidence="2">The sequence shown here is derived from an EMBL/GenBank/DDBJ whole genome shotgun (WGS) entry which is preliminary data.</text>
</comment>
<feature type="domain" description="Radical SAM core" evidence="1">
    <location>
        <begin position="44"/>
        <end position="282"/>
    </location>
</feature>
<dbReference type="Pfam" id="PF04055">
    <property type="entry name" value="Radical_SAM"/>
    <property type="match status" value="1"/>
</dbReference>
<evidence type="ECO:0000313" key="3">
    <source>
        <dbReference type="Proteomes" id="UP000321126"/>
    </source>
</evidence>
<dbReference type="PROSITE" id="PS51918">
    <property type="entry name" value="RADICAL_SAM"/>
    <property type="match status" value="1"/>
</dbReference>
<dbReference type="GO" id="GO:0003824">
    <property type="term" value="F:catalytic activity"/>
    <property type="evidence" value="ECO:0007669"/>
    <property type="project" value="InterPro"/>
</dbReference>
<proteinExistence type="predicted"/>
<dbReference type="SMART" id="SM00729">
    <property type="entry name" value="Elp3"/>
    <property type="match status" value="1"/>
</dbReference>
<dbReference type="PANTHER" id="PTHR13932">
    <property type="entry name" value="COPROPORPHYRINIGEN III OXIDASE"/>
    <property type="match status" value="1"/>
</dbReference>
<sequence>MSKHKEMYVYKNRCYMPFILYPPDMYDVPDAKADSQLIQSLDLDSDGTDFVMYLSIPYCRVCCKACPYFVDLLPMNNGKTQQLLDRYVDALVLDLKRHAATRRWGNARLRGVYIGGGTGSLLEISHLDKILSTLSRYFRLADDCEITLEGNAKDFDKEKAIFVANSIINRISLGAQSFQPEVLQIVGSPHKAQQTIDAIRMLQDAGIEHIQLDMMYNMPGHTLEHWEKDFKVLHELGIKHLTTYLYRVTPGTRQESLIKAGKVAPVADAESAIVKQMQTMIRQFAADAGMHNYMYEHYALPGYESRYNHWTMKECVDALGFGPGAYSFINQRRTGISKDVERYINAVTNGDNTFTTASIQLTPKLSKQRYMIFNLLYYRIDKAHYRQAWKTECYDDFKSIIDGLIRDNLMQDTETEFIVTEPGKNWSQNIMLEFFDDSMWENSQALKQQQSSWAMNNHMIDIGASKKEFWLARM</sequence>
<dbReference type="EMBL" id="VOUQ01000072">
    <property type="protein sequence ID" value="TXE21677.1"/>
    <property type="molecule type" value="Genomic_DNA"/>
</dbReference>
<dbReference type="SUPFAM" id="SSF102114">
    <property type="entry name" value="Radical SAM enzymes"/>
    <property type="match status" value="1"/>
</dbReference>
<gene>
    <name evidence="2" type="ORF">FOT62_27545</name>
</gene>
<reference evidence="2 3" key="1">
    <citation type="submission" date="2019-07" db="EMBL/GenBank/DDBJ databases">
        <title>Serratia strains were isolated from fresh produce.</title>
        <authorList>
            <person name="Cho G.-S."/>
            <person name="Stein M."/>
            <person name="Lee W."/>
            <person name="Suh S.H."/>
            <person name="Franz C.M.A.P."/>
        </authorList>
    </citation>
    <scope>NUCLEOTIDE SEQUENCE [LARGE SCALE GENOMIC DNA]</scope>
    <source>
        <strain evidence="2 3">S16</strain>
    </source>
</reference>
<evidence type="ECO:0000259" key="1">
    <source>
        <dbReference type="PROSITE" id="PS51918"/>
    </source>
</evidence>
<dbReference type="SFLD" id="SFLDS00029">
    <property type="entry name" value="Radical_SAM"/>
    <property type="match status" value="1"/>
</dbReference>
<dbReference type="InterPro" id="IPR023404">
    <property type="entry name" value="rSAM_horseshoe"/>
</dbReference>
<dbReference type="SFLD" id="SFLDG01065">
    <property type="entry name" value="anaerobic_coproporphyrinogen-I"/>
    <property type="match status" value="1"/>
</dbReference>
<name>A0A5C7BDJ7_SERMA</name>
<dbReference type="InterPro" id="IPR034505">
    <property type="entry name" value="Coproporphyrinogen-III_oxidase"/>
</dbReference>
<dbReference type="AlphaFoldDB" id="A0A5C7BDJ7"/>
<dbReference type="Proteomes" id="UP000321126">
    <property type="component" value="Unassembled WGS sequence"/>
</dbReference>
<dbReference type="GO" id="GO:0051539">
    <property type="term" value="F:4 iron, 4 sulfur cluster binding"/>
    <property type="evidence" value="ECO:0007669"/>
    <property type="project" value="TreeGrafter"/>
</dbReference>
<dbReference type="GO" id="GO:0005737">
    <property type="term" value="C:cytoplasm"/>
    <property type="evidence" value="ECO:0007669"/>
    <property type="project" value="TreeGrafter"/>
</dbReference>
<dbReference type="InterPro" id="IPR007197">
    <property type="entry name" value="rSAM"/>
</dbReference>
<dbReference type="GO" id="GO:0006779">
    <property type="term" value="P:porphyrin-containing compound biosynthetic process"/>
    <property type="evidence" value="ECO:0007669"/>
    <property type="project" value="TreeGrafter"/>
</dbReference>
<dbReference type="InterPro" id="IPR006638">
    <property type="entry name" value="Elp3/MiaA/NifB-like_rSAM"/>
</dbReference>
<accession>A0A5C7BDJ7</accession>
<organism evidence="2 3">
    <name type="scientific">Serratia marcescens</name>
    <dbReference type="NCBI Taxonomy" id="615"/>
    <lineage>
        <taxon>Bacteria</taxon>
        <taxon>Pseudomonadati</taxon>
        <taxon>Pseudomonadota</taxon>
        <taxon>Gammaproteobacteria</taxon>
        <taxon>Enterobacterales</taxon>
        <taxon>Yersiniaceae</taxon>
        <taxon>Serratia</taxon>
    </lineage>
</organism>
<dbReference type="InterPro" id="IPR058240">
    <property type="entry name" value="rSAM_sf"/>
</dbReference>
<protein>
    <submittedName>
        <fullName evidence="2">Coproporphyrinogen III oxidase family protein</fullName>
    </submittedName>
</protein>
<dbReference type="PANTHER" id="PTHR13932:SF5">
    <property type="entry name" value="RADICAL S-ADENOSYL METHIONINE DOMAIN-CONTAINING PROTEIN 1, MITOCHONDRIAL"/>
    <property type="match status" value="1"/>
</dbReference>